<dbReference type="PANTHER" id="PTHR30033">
    <property type="entry name" value="FLAGELLAR HOOK-ASSOCIATED PROTEIN 1"/>
    <property type="match status" value="1"/>
</dbReference>
<organism evidence="11 12">
    <name type="scientific">Mycetocola miduiensis</name>
    <dbReference type="NCBI Taxonomy" id="995034"/>
    <lineage>
        <taxon>Bacteria</taxon>
        <taxon>Bacillati</taxon>
        <taxon>Actinomycetota</taxon>
        <taxon>Actinomycetes</taxon>
        <taxon>Micrococcales</taxon>
        <taxon>Microbacteriaceae</taxon>
        <taxon>Mycetocola</taxon>
    </lineage>
</organism>
<dbReference type="AlphaFoldDB" id="A0A1I4YXJ9"/>
<keyword evidence="11" id="KW-0966">Cell projection</keyword>
<dbReference type="Pfam" id="PF06429">
    <property type="entry name" value="Flg_bbr_C"/>
    <property type="match status" value="1"/>
</dbReference>
<keyword evidence="11" id="KW-0282">Flagellum</keyword>
<dbReference type="GO" id="GO:0044780">
    <property type="term" value="P:bacterial-type flagellum assembly"/>
    <property type="evidence" value="ECO:0007669"/>
    <property type="project" value="InterPro"/>
</dbReference>
<dbReference type="PANTHER" id="PTHR30033:SF1">
    <property type="entry name" value="FLAGELLAR HOOK-ASSOCIATED PROTEIN 1"/>
    <property type="match status" value="1"/>
</dbReference>
<dbReference type="Pfam" id="PF00460">
    <property type="entry name" value="Flg_bb_rod"/>
    <property type="match status" value="1"/>
</dbReference>
<evidence type="ECO:0000256" key="1">
    <source>
        <dbReference type="ARBA" id="ARBA00004365"/>
    </source>
</evidence>
<comment type="subcellular location">
    <subcellularLocation>
        <location evidence="1 7">Bacterial flagellum</location>
    </subcellularLocation>
    <subcellularLocation>
        <location evidence="2 7">Secreted</location>
    </subcellularLocation>
</comment>
<dbReference type="SUPFAM" id="SSF64518">
    <property type="entry name" value="Phase 1 flagellin"/>
    <property type="match status" value="1"/>
</dbReference>
<evidence type="ECO:0000256" key="3">
    <source>
        <dbReference type="ARBA" id="ARBA00009677"/>
    </source>
</evidence>
<keyword evidence="12" id="KW-1185">Reference proteome</keyword>
<dbReference type="Proteomes" id="UP000198867">
    <property type="component" value="Unassembled WGS sequence"/>
</dbReference>
<dbReference type="PRINTS" id="PR01005">
    <property type="entry name" value="FLGHOOKAP1"/>
</dbReference>
<dbReference type="InterPro" id="IPR002371">
    <property type="entry name" value="FlgK"/>
</dbReference>
<dbReference type="InterPro" id="IPR001444">
    <property type="entry name" value="Flag_bb_rod_N"/>
</dbReference>
<name>A0A1I4YXJ9_9MICO</name>
<evidence type="ECO:0000256" key="5">
    <source>
        <dbReference type="ARBA" id="ARBA00022525"/>
    </source>
</evidence>
<dbReference type="InterPro" id="IPR010930">
    <property type="entry name" value="Flg_bb/hook_C_dom"/>
</dbReference>
<dbReference type="Pfam" id="PF22638">
    <property type="entry name" value="FlgK_D1"/>
    <property type="match status" value="1"/>
</dbReference>
<dbReference type="NCBIfam" id="TIGR02492">
    <property type="entry name" value="flgK_ends"/>
    <property type="match status" value="1"/>
</dbReference>
<reference evidence="12" key="1">
    <citation type="submission" date="2016-10" db="EMBL/GenBank/DDBJ databases">
        <authorList>
            <person name="Varghese N."/>
            <person name="Submissions S."/>
        </authorList>
    </citation>
    <scope>NUCLEOTIDE SEQUENCE [LARGE SCALE GENOMIC DNA]</scope>
    <source>
        <strain evidence="12">CGMCC 1.11101</strain>
    </source>
</reference>
<feature type="domain" description="Flagellar basal-body/hook protein C-terminal" evidence="9">
    <location>
        <begin position="432"/>
        <end position="468"/>
    </location>
</feature>
<dbReference type="RefSeq" id="WP_090708590.1">
    <property type="nucleotide sequence ID" value="NZ_FOVM01000001.1"/>
</dbReference>
<evidence type="ECO:0000313" key="11">
    <source>
        <dbReference type="EMBL" id="SFN42360.1"/>
    </source>
</evidence>
<gene>
    <name evidence="7" type="primary">flgK</name>
    <name evidence="11" type="ORF">SAMN05216219_0567</name>
</gene>
<dbReference type="EMBL" id="FOVM01000001">
    <property type="protein sequence ID" value="SFN42360.1"/>
    <property type="molecule type" value="Genomic_DNA"/>
</dbReference>
<dbReference type="OrthoDB" id="9802553at2"/>
<dbReference type="InterPro" id="IPR053927">
    <property type="entry name" value="FlgK_helical"/>
</dbReference>
<dbReference type="GO" id="GO:0005576">
    <property type="term" value="C:extracellular region"/>
    <property type="evidence" value="ECO:0007669"/>
    <property type="project" value="UniProtKB-SubCell"/>
</dbReference>
<comment type="similarity">
    <text evidence="3 7">Belongs to the flagella basal body rod proteins family.</text>
</comment>
<dbReference type="STRING" id="995034.SAMN05216219_0567"/>
<evidence type="ECO:0000256" key="2">
    <source>
        <dbReference type="ARBA" id="ARBA00004613"/>
    </source>
</evidence>
<keyword evidence="5 7" id="KW-0964">Secreted</keyword>
<keyword evidence="11" id="KW-0969">Cilium</keyword>
<sequence>MSTFSGLNTAYTGLIAARQGLDVVGQNIANANTVGYTRQRVTTSAIGALGSVGPLATSTPRPGGGVSVDSIARLGNVYLDARVRSSAGLAGYSAVRANVLGDVESSLREPGENGLSAQLQEFWASWQGLSNSAGTSAAAGIVLEQAGVLVSQIERGYGEMDAQWSHARSELSGMAEELNSAAAQVANLNVSIRTTLAAGGSVNELVDQRNSLTTTIAALTGATVAERPDGTIDVLLAGNAIVSGDTVRPVSVVGSYRLDGAADAPVRLEWAHRPGSAVALAGGEIAGAVSVLAPSDATRTGGAIAEAAQSYNDLATALATQVNAIHRTGATATGTVGLDFFTISATGPAARGLSVVPQDASGIAAASPGAGGLDGSTADAISQIGTTAASPDAVWAGFVTRTGVIARTELQQAALAELAASSASNAQLANASVDLDEENVNLVMFQSAYQGAARVMTAVDEMLDTLINRTGIVGR</sequence>
<proteinExistence type="inferred from homology"/>
<feature type="domain" description="Flagellar hook-associated protein FlgK helical" evidence="10">
    <location>
        <begin position="101"/>
        <end position="341"/>
    </location>
</feature>
<evidence type="ECO:0000259" key="8">
    <source>
        <dbReference type="Pfam" id="PF00460"/>
    </source>
</evidence>
<dbReference type="GO" id="GO:0005198">
    <property type="term" value="F:structural molecule activity"/>
    <property type="evidence" value="ECO:0007669"/>
    <property type="project" value="UniProtKB-UniRule"/>
</dbReference>
<evidence type="ECO:0000259" key="9">
    <source>
        <dbReference type="Pfam" id="PF06429"/>
    </source>
</evidence>
<feature type="domain" description="Flagellar basal body rod protein N-terminal" evidence="8">
    <location>
        <begin position="7"/>
        <end position="37"/>
    </location>
</feature>
<evidence type="ECO:0000256" key="6">
    <source>
        <dbReference type="ARBA" id="ARBA00023143"/>
    </source>
</evidence>
<accession>A0A1I4YXJ9</accession>
<protein>
    <recommendedName>
        <fullName evidence="4 7">Flagellar hook-associated protein 1</fullName>
        <shortName evidence="7">HAP1</shortName>
    </recommendedName>
</protein>
<dbReference type="GO" id="GO:0009424">
    <property type="term" value="C:bacterial-type flagellum hook"/>
    <property type="evidence" value="ECO:0007669"/>
    <property type="project" value="UniProtKB-UniRule"/>
</dbReference>
<keyword evidence="6 7" id="KW-0975">Bacterial flagellum</keyword>
<evidence type="ECO:0000256" key="7">
    <source>
        <dbReference type="RuleBase" id="RU362065"/>
    </source>
</evidence>
<evidence type="ECO:0000313" key="12">
    <source>
        <dbReference type="Proteomes" id="UP000198867"/>
    </source>
</evidence>
<evidence type="ECO:0000259" key="10">
    <source>
        <dbReference type="Pfam" id="PF22638"/>
    </source>
</evidence>
<evidence type="ECO:0000256" key="4">
    <source>
        <dbReference type="ARBA" id="ARBA00016244"/>
    </source>
</evidence>